<feature type="transmembrane region" description="Helical" evidence="1">
    <location>
        <begin position="20"/>
        <end position="43"/>
    </location>
</feature>
<gene>
    <name evidence="2" type="ORF">CA85_15500</name>
</gene>
<protein>
    <submittedName>
        <fullName evidence="2">Uncharacterized protein</fullName>
    </submittedName>
</protein>
<proteinExistence type="predicted"/>
<dbReference type="EMBL" id="SJPK01000003">
    <property type="protein sequence ID" value="TWT73084.1"/>
    <property type="molecule type" value="Genomic_DNA"/>
</dbReference>
<organism evidence="2 3">
    <name type="scientific">Allorhodopirellula solitaria</name>
    <dbReference type="NCBI Taxonomy" id="2527987"/>
    <lineage>
        <taxon>Bacteria</taxon>
        <taxon>Pseudomonadati</taxon>
        <taxon>Planctomycetota</taxon>
        <taxon>Planctomycetia</taxon>
        <taxon>Pirellulales</taxon>
        <taxon>Pirellulaceae</taxon>
        <taxon>Allorhodopirellula</taxon>
    </lineage>
</organism>
<reference evidence="2 3" key="1">
    <citation type="submission" date="2019-02" db="EMBL/GenBank/DDBJ databases">
        <title>Deep-cultivation of Planctomycetes and their phenomic and genomic characterization uncovers novel biology.</title>
        <authorList>
            <person name="Wiegand S."/>
            <person name="Jogler M."/>
            <person name="Boedeker C."/>
            <person name="Pinto D."/>
            <person name="Vollmers J."/>
            <person name="Rivas-Marin E."/>
            <person name="Kohn T."/>
            <person name="Peeters S.H."/>
            <person name="Heuer A."/>
            <person name="Rast P."/>
            <person name="Oberbeckmann S."/>
            <person name="Bunk B."/>
            <person name="Jeske O."/>
            <person name="Meyerdierks A."/>
            <person name="Storesund J.E."/>
            <person name="Kallscheuer N."/>
            <person name="Luecker S."/>
            <person name="Lage O.M."/>
            <person name="Pohl T."/>
            <person name="Merkel B.J."/>
            <person name="Hornburger P."/>
            <person name="Mueller R.-W."/>
            <person name="Bruemmer F."/>
            <person name="Labrenz M."/>
            <person name="Spormann A.M."/>
            <person name="Op Den Camp H."/>
            <person name="Overmann J."/>
            <person name="Amann R."/>
            <person name="Jetten M.S.M."/>
            <person name="Mascher T."/>
            <person name="Medema M.H."/>
            <person name="Devos D.P."/>
            <person name="Kaster A.-K."/>
            <person name="Ovreas L."/>
            <person name="Rohde M."/>
            <person name="Galperin M.Y."/>
            <person name="Jogler C."/>
        </authorList>
    </citation>
    <scope>NUCLEOTIDE SEQUENCE [LARGE SCALE GENOMIC DNA]</scope>
    <source>
        <strain evidence="2 3">CA85</strain>
    </source>
</reference>
<evidence type="ECO:0000313" key="3">
    <source>
        <dbReference type="Proteomes" id="UP000318053"/>
    </source>
</evidence>
<comment type="caution">
    <text evidence="2">The sequence shown here is derived from an EMBL/GenBank/DDBJ whole genome shotgun (WGS) entry which is preliminary data.</text>
</comment>
<dbReference type="OrthoDB" id="288202at2"/>
<accession>A0A5C5YDB4</accession>
<keyword evidence="1" id="KW-1133">Transmembrane helix</keyword>
<dbReference type="AlphaFoldDB" id="A0A5C5YDB4"/>
<keyword evidence="1" id="KW-0812">Transmembrane</keyword>
<evidence type="ECO:0000256" key="1">
    <source>
        <dbReference type="SAM" id="Phobius"/>
    </source>
</evidence>
<keyword evidence="3" id="KW-1185">Reference proteome</keyword>
<keyword evidence="1" id="KW-0472">Membrane</keyword>
<dbReference type="Proteomes" id="UP000318053">
    <property type="component" value="Unassembled WGS sequence"/>
</dbReference>
<feature type="transmembrane region" description="Helical" evidence="1">
    <location>
        <begin position="63"/>
        <end position="83"/>
    </location>
</feature>
<sequence length="147" mass="16093">MDTQPDRTPSRLSSLGLTMVHALALVTLYFVPVFICPTVVDFYSRFSIPETPLFSRAHVISDYLSSFTWVFIGLASIYLFVLYRRKRAGSAWLPAASNLVLLSVAVLGMIYTAWMINPMPFAAPSDAVAIDIAPPPAIESTYAQTGG</sequence>
<name>A0A5C5YDB4_9BACT</name>
<feature type="transmembrane region" description="Helical" evidence="1">
    <location>
        <begin position="95"/>
        <end position="116"/>
    </location>
</feature>
<dbReference type="RefSeq" id="WP_146390660.1">
    <property type="nucleotide sequence ID" value="NZ_SJPK01000003.1"/>
</dbReference>
<evidence type="ECO:0000313" key="2">
    <source>
        <dbReference type="EMBL" id="TWT73084.1"/>
    </source>
</evidence>